<proteinExistence type="predicted"/>
<dbReference type="EMBL" id="KN837153">
    <property type="protein sequence ID" value="KIJ39259.1"/>
    <property type="molecule type" value="Genomic_DNA"/>
</dbReference>
<organism evidence="2 3">
    <name type="scientific">Sphaerobolus stellatus (strain SS14)</name>
    <dbReference type="NCBI Taxonomy" id="990650"/>
    <lineage>
        <taxon>Eukaryota</taxon>
        <taxon>Fungi</taxon>
        <taxon>Dikarya</taxon>
        <taxon>Basidiomycota</taxon>
        <taxon>Agaricomycotina</taxon>
        <taxon>Agaricomycetes</taxon>
        <taxon>Phallomycetidae</taxon>
        <taxon>Geastrales</taxon>
        <taxon>Sphaerobolaceae</taxon>
        <taxon>Sphaerobolus</taxon>
    </lineage>
</organism>
<dbReference type="SUPFAM" id="SSF50129">
    <property type="entry name" value="GroES-like"/>
    <property type="match status" value="1"/>
</dbReference>
<dbReference type="Gene3D" id="3.40.50.720">
    <property type="entry name" value="NAD(P)-binding Rossmann-like Domain"/>
    <property type="match status" value="1"/>
</dbReference>
<dbReference type="AlphaFoldDB" id="A0A0C9UWM8"/>
<evidence type="ECO:0000313" key="2">
    <source>
        <dbReference type="EMBL" id="KIJ39259.1"/>
    </source>
</evidence>
<accession>A0A0C9UWM8</accession>
<dbReference type="CDD" id="cd08249">
    <property type="entry name" value="enoyl_reductase_like"/>
    <property type="match status" value="1"/>
</dbReference>
<dbReference type="Pfam" id="PF00107">
    <property type="entry name" value="ADH_zinc_N"/>
    <property type="match status" value="1"/>
</dbReference>
<dbReference type="PANTHER" id="PTHR45348">
    <property type="entry name" value="HYPOTHETICAL OXIDOREDUCTASE (EUROFUNG)"/>
    <property type="match status" value="1"/>
</dbReference>
<dbReference type="InterPro" id="IPR036291">
    <property type="entry name" value="NAD(P)-bd_dom_sf"/>
</dbReference>
<reference evidence="2 3" key="1">
    <citation type="submission" date="2014-06" db="EMBL/GenBank/DDBJ databases">
        <title>Evolutionary Origins and Diversification of the Mycorrhizal Mutualists.</title>
        <authorList>
            <consortium name="DOE Joint Genome Institute"/>
            <consortium name="Mycorrhizal Genomics Consortium"/>
            <person name="Kohler A."/>
            <person name="Kuo A."/>
            <person name="Nagy L.G."/>
            <person name="Floudas D."/>
            <person name="Copeland A."/>
            <person name="Barry K.W."/>
            <person name="Cichocki N."/>
            <person name="Veneault-Fourrey C."/>
            <person name="LaButti K."/>
            <person name="Lindquist E.A."/>
            <person name="Lipzen A."/>
            <person name="Lundell T."/>
            <person name="Morin E."/>
            <person name="Murat C."/>
            <person name="Riley R."/>
            <person name="Ohm R."/>
            <person name="Sun H."/>
            <person name="Tunlid A."/>
            <person name="Henrissat B."/>
            <person name="Grigoriev I.V."/>
            <person name="Hibbett D.S."/>
            <person name="Martin F."/>
        </authorList>
    </citation>
    <scope>NUCLEOTIDE SEQUENCE [LARGE SCALE GENOMIC DNA]</scope>
    <source>
        <strain evidence="2 3">SS14</strain>
    </source>
</reference>
<dbReference type="SUPFAM" id="SSF51735">
    <property type="entry name" value="NAD(P)-binding Rossmann-fold domains"/>
    <property type="match status" value="1"/>
</dbReference>
<evidence type="ECO:0000259" key="1">
    <source>
        <dbReference type="SMART" id="SM00829"/>
    </source>
</evidence>
<keyword evidence="3" id="KW-1185">Reference proteome</keyword>
<dbReference type="SMART" id="SM00829">
    <property type="entry name" value="PKS_ER"/>
    <property type="match status" value="1"/>
</dbReference>
<dbReference type="Pfam" id="PF08240">
    <property type="entry name" value="ADH_N"/>
    <property type="match status" value="1"/>
</dbReference>
<dbReference type="OrthoDB" id="3233595at2759"/>
<dbReference type="InterPro" id="IPR047122">
    <property type="entry name" value="Trans-enoyl_RdTase-like"/>
</dbReference>
<name>A0A0C9UWM8_SPHS4</name>
<dbReference type="GO" id="GO:0016651">
    <property type="term" value="F:oxidoreductase activity, acting on NAD(P)H"/>
    <property type="evidence" value="ECO:0007669"/>
    <property type="project" value="InterPro"/>
</dbReference>
<dbReference type="InterPro" id="IPR020843">
    <property type="entry name" value="ER"/>
</dbReference>
<dbReference type="InterPro" id="IPR013154">
    <property type="entry name" value="ADH-like_N"/>
</dbReference>
<dbReference type="PANTHER" id="PTHR45348:SF2">
    <property type="entry name" value="ZINC-TYPE ALCOHOL DEHYDROGENASE-LIKE PROTEIN C2E1P3.01"/>
    <property type="match status" value="1"/>
</dbReference>
<dbReference type="Gene3D" id="3.90.180.10">
    <property type="entry name" value="Medium-chain alcohol dehydrogenases, catalytic domain"/>
    <property type="match status" value="1"/>
</dbReference>
<dbReference type="HOGENOM" id="CLU_026673_16_5_1"/>
<gene>
    <name evidence="2" type="ORF">M422DRAFT_175326</name>
</gene>
<protein>
    <recommendedName>
        <fullName evidence="1">Enoyl reductase (ER) domain-containing protein</fullName>
    </recommendedName>
</protein>
<sequence>LNPADWKIQRYGAPHTVSDYPAIFGLDSAGIVEEVGESVTKFQKGDKVFHQGELANSKAGTFQQYITVAADLVAKLPSNLTFDQAASIPLCITTAAVGLYEGAGLQAPWDGGEGKYKSQSIVIMGGASSIGQYAIQLAKLSGFSTIITTCSISNTNLVKSLGATHAINRNADIVAKVKNIVSEPPKIVLDPISLENTQTQAIQIVAAGGTLILVTSPVESIRSIQGDKKFYTVYGSPIRHRKLAVSMHSNLTEYFESGKLKPNLVEVLPNGLAGIPAGLQRMADNKVSGVKLIARPQE</sequence>
<feature type="domain" description="Enoyl reductase (ER)" evidence="1">
    <location>
        <begin position="4"/>
        <end position="294"/>
    </location>
</feature>
<dbReference type="InterPro" id="IPR011032">
    <property type="entry name" value="GroES-like_sf"/>
</dbReference>
<feature type="non-terminal residue" evidence="2">
    <location>
        <position position="1"/>
    </location>
</feature>
<dbReference type="InterPro" id="IPR013149">
    <property type="entry name" value="ADH-like_C"/>
</dbReference>
<dbReference type="Proteomes" id="UP000054279">
    <property type="component" value="Unassembled WGS sequence"/>
</dbReference>
<evidence type="ECO:0000313" key="3">
    <source>
        <dbReference type="Proteomes" id="UP000054279"/>
    </source>
</evidence>